<accession>A0A496PIL0</accession>
<protein>
    <submittedName>
        <fullName evidence="2">Uncharacterized protein</fullName>
    </submittedName>
</protein>
<sequence>MYSWIFRHLPGPLWIRIIQTLLLIAFVVLVLMNFVFPWANQFSPWTESTIDAAAAPHALTGTPTHIEATA</sequence>
<keyword evidence="1" id="KW-0812">Transmembrane</keyword>
<evidence type="ECO:0000313" key="2">
    <source>
        <dbReference type="EMBL" id="RKW70332.1"/>
    </source>
</evidence>
<name>A0A496PIL0_9MICC</name>
<feature type="transmembrane region" description="Helical" evidence="1">
    <location>
        <begin position="21"/>
        <end position="39"/>
    </location>
</feature>
<keyword evidence="1" id="KW-0472">Membrane</keyword>
<keyword evidence="1" id="KW-1133">Transmembrane helix</keyword>
<reference evidence="2 3" key="1">
    <citation type="submission" date="2018-07" db="EMBL/GenBank/DDBJ databases">
        <title>Arthrobacter sp. nov., isolated from raw cow's milk with high bacterial count.</title>
        <authorList>
            <person name="Hahne J."/>
            <person name="Isele D."/>
            <person name="Lipski A."/>
        </authorList>
    </citation>
    <scope>NUCLEOTIDE SEQUENCE [LARGE SCALE GENOMIC DNA]</scope>
    <source>
        <strain evidence="2 3">JZ R-183</strain>
    </source>
</reference>
<comment type="caution">
    <text evidence="2">The sequence shown here is derived from an EMBL/GenBank/DDBJ whole genome shotgun (WGS) entry which is preliminary data.</text>
</comment>
<evidence type="ECO:0000256" key="1">
    <source>
        <dbReference type="SAM" id="Phobius"/>
    </source>
</evidence>
<dbReference type="Proteomes" id="UP000273119">
    <property type="component" value="Unassembled WGS sequence"/>
</dbReference>
<evidence type="ECO:0000313" key="3">
    <source>
        <dbReference type="Proteomes" id="UP000273119"/>
    </source>
</evidence>
<organism evidence="2 3">
    <name type="scientific">Galactobacter caseinivorans</name>
    <dbReference type="NCBI Taxonomy" id="2676123"/>
    <lineage>
        <taxon>Bacteria</taxon>
        <taxon>Bacillati</taxon>
        <taxon>Actinomycetota</taxon>
        <taxon>Actinomycetes</taxon>
        <taxon>Micrococcales</taxon>
        <taxon>Micrococcaceae</taxon>
        <taxon>Galactobacter</taxon>
    </lineage>
</organism>
<dbReference type="AlphaFoldDB" id="A0A496PIL0"/>
<dbReference type="EMBL" id="QQXL01000004">
    <property type="protein sequence ID" value="RKW70332.1"/>
    <property type="molecule type" value="Genomic_DNA"/>
</dbReference>
<dbReference type="RefSeq" id="WP_121484985.1">
    <property type="nucleotide sequence ID" value="NZ_QQXL01000004.1"/>
</dbReference>
<gene>
    <name evidence="2" type="ORF">DWQ67_07470</name>
</gene>
<keyword evidence="3" id="KW-1185">Reference proteome</keyword>
<proteinExistence type="predicted"/>